<evidence type="ECO:0000313" key="2">
    <source>
        <dbReference type="EMBL" id="GAA0897691.1"/>
    </source>
</evidence>
<evidence type="ECO:0000313" key="3">
    <source>
        <dbReference type="Proteomes" id="UP001499967"/>
    </source>
</evidence>
<sequence>MADLDLLLVGAGAWASGANAPAPAYPGGIEENDVVYAVVHNKPDTITPSTPADWTLVGTATGGGGAVGADTGPTRVTVFRRIAPSGGLAGTQTINFSGNSVALAQIRAYRAVDPGPGLAYSEDFGSYSISSASSSIGGTVSPALELAAKDRVLVVAGSPTDGPTTPPLDLSVTAVAASGAELGAITRSPDVTAVSATGNDLAVAAWDVPVTAGSSSTGPTITGTTSVSATGVGFALRVRAADASEPPRTVSPTAVPPLPAPPQPEVEVGFRVAPDAIPAPADPPPSTVVPGPVFVQPTAIAAPPPPTGPMIRHIVRPQPVPDGSSVYEPTVEVGIRPPLRVDFWALDDDRSILCPLPQPTGWDLSLIPGEDGAVQLEYPADGINFDVLDSRINRSRDLFIHIRTDGRAQNALGAILTARQGDEVSEAGTWTFTGTFLTALLREGWLPYNEADERGETHFTAATAGAILGWVLNAAQQAGFCTDLHWTFTDEVDSRGVPWPADHRMSPTFSPGETPHSIAQLLRQWGTVEFEVTTDLAVRLYVPDTVGVDHTQKDPPIVLRAGRDLVESPRRTNVADAATDLLVIGKDGVYVTLHDDSARARRGRNVGQVVSEGSLADQASATAYGTVELARRVWGVDEITHSLTFDPDHPTPLIELYPLDWVYSDTGGGFTEANRERISQLTISGRSDHYSGGVVLRDLIDERDVSLQQQIDRLKSGSTVIGTSAPENPDDGKPPAAPTGLVVASDVAYQVPGDPLTYAEVSAQWQAVTTNADGTPATDISGYRIRWAYLGFDQVGGIPSSNPGGEPLAWYEPEGSPTTELQLLWGNAEGGRDIGVQVAAVDRSGLQSEWSTRVDITTQGDNQAPPAPSIPQLSVWFRTIDAHYDGLGSAGETMPEDTEAIEVWFSQTAAFSVPATVSDPVEFDPALTTPQHVANLQPTGGTWNQPNIPVGVGWYVAFRAVDRTKNPSPLSPIAGPVTAQQLVNIDIGPDAIDRAQIIDGEIVRAKIADAAINSAKVEELEVGKLTAGTMTATVTLSGTFQTGTGPDRLIFDSSGIRLYRDGNVVGNWDATDGSLLITGTYRSGLSGQRIHIDPDGTMSFFATAGANPSRIVNEGNDIVWRGPLTSGKSGRLNVNTLGVGLNYSNEGNLLDSITSEIVLFDRRSRITAPLVALEVTQKFDSPTGNNRLQFSMLDEDGDFITRSGISYGVDGNGWGGFYGNDTGWKLAAVGGPDNDDGRFVVTAGNLSGDQGVGLARGWEVSSSEAVKEDIEDVRAVLDPLETIKNARARKFRYTSQQPDAPPNVGVIAEELPEELQRPYRNDAGERTLAVDLGSQVGVLWGAFGQVLDQEIVSTSAVAVLDAAGFFPPNIFPADATVEVAVTWESTPPAPPTGGFVQIHSSFVWAGRVTAWIKTGSVTEIGCTVVFKNISGSAFPTNPSNDNTRVSATVIGLGLYTPPYIPPED</sequence>
<dbReference type="RefSeq" id="WP_343944901.1">
    <property type="nucleotide sequence ID" value="NZ_BAAAHP010000187.1"/>
</dbReference>
<dbReference type="InterPro" id="IPR030392">
    <property type="entry name" value="S74_ICA"/>
</dbReference>
<comment type="caution">
    <text evidence="2">The sequence shown here is derived from an EMBL/GenBank/DDBJ whole genome shotgun (WGS) entry which is preliminary data.</text>
</comment>
<evidence type="ECO:0000259" key="1">
    <source>
        <dbReference type="PROSITE" id="PS51688"/>
    </source>
</evidence>
<accession>A0ABN1N8P1</accession>
<feature type="domain" description="Peptidase S74" evidence="1">
    <location>
        <begin position="1262"/>
        <end position="1358"/>
    </location>
</feature>
<name>A0ABN1N8P1_9PSEU</name>
<dbReference type="PROSITE" id="PS51688">
    <property type="entry name" value="ICA"/>
    <property type="match status" value="1"/>
</dbReference>
<dbReference type="Proteomes" id="UP001499967">
    <property type="component" value="Unassembled WGS sequence"/>
</dbReference>
<organism evidence="2 3">
    <name type="scientific">Pseudonocardia zijingensis</name>
    <dbReference type="NCBI Taxonomy" id="153376"/>
    <lineage>
        <taxon>Bacteria</taxon>
        <taxon>Bacillati</taxon>
        <taxon>Actinomycetota</taxon>
        <taxon>Actinomycetes</taxon>
        <taxon>Pseudonocardiales</taxon>
        <taxon>Pseudonocardiaceae</taxon>
        <taxon>Pseudonocardia</taxon>
    </lineage>
</organism>
<protein>
    <recommendedName>
        <fullName evidence="1">Peptidase S74 domain-containing protein</fullName>
    </recommendedName>
</protein>
<keyword evidence="3" id="KW-1185">Reference proteome</keyword>
<reference evidence="2 3" key="1">
    <citation type="journal article" date="2019" name="Int. J. Syst. Evol. Microbiol.">
        <title>The Global Catalogue of Microorganisms (GCM) 10K type strain sequencing project: providing services to taxonomists for standard genome sequencing and annotation.</title>
        <authorList>
            <consortium name="The Broad Institute Genomics Platform"/>
            <consortium name="The Broad Institute Genome Sequencing Center for Infectious Disease"/>
            <person name="Wu L."/>
            <person name="Ma J."/>
        </authorList>
    </citation>
    <scope>NUCLEOTIDE SEQUENCE [LARGE SCALE GENOMIC DNA]</scope>
    <source>
        <strain evidence="2 3">JCM 11117</strain>
    </source>
</reference>
<proteinExistence type="predicted"/>
<gene>
    <name evidence="2" type="ORF">GCM10009559_58710</name>
</gene>
<dbReference type="EMBL" id="BAAAHP010000187">
    <property type="protein sequence ID" value="GAA0897691.1"/>
    <property type="molecule type" value="Genomic_DNA"/>
</dbReference>